<gene>
    <name evidence="5" type="ORF">QC761_600810</name>
</gene>
<dbReference type="PANTHER" id="PTHR11842">
    <property type="entry name" value="MITOTIC SPINDLE ASSEMBLY CHECKPOINT PROTEIN MAD2"/>
    <property type="match status" value="1"/>
</dbReference>
<accession>A0ABR0F9G6</accession>
<feature type="region of interest" description="Disordered" evidence="2">
    <location>
        <begin position="206"/>
        <end position="232"/>
    </location>
</feature>
<evidence type="ECO:0000313" key="5">
    <source>
        <dbReference type="EMBL" id="KAK4640643.1"/>
    </source>
</evidence>
<dbReference type="InterPro" id="IPR003511">
    <property type="entry name" value="HORMA_dom"/>
</dbReference>
<protein>
    <recommendedName>
        <fullName evidence="4">HORMA domain-containing protein</fullName>
    </recommendedName>
</protein>
<keyword evidence="3" id="KW-0812">Transmembrane</keyword>
<comment type="caution">
    <text evidence="5">The sequence shown here is derived from an EMBL/GenBank/DDBJ whole genome shotgun (WGS) entry which is preliminary data.</text>
</comment>
<keyword evidence="3" id="KW-1133">Transmembrane helix</keyword>
<dbReference type="SUPFAM" id="SSF56019">
    <property type="entry name" value="The spindle assembly checkpoint protein mad2"/>
    <property type="match status" value="1"/>
</dbReference>
<dbReference type="Gene3D" id="3.30.900.10">
    <property type="entry name" value="HORMA domain"/>
    <property type="match status" value="1"/>
</dbReference>
<dbReference type="GeneID" id="87900023"/>
<sequence length="284" mass="31429">MVTMADESSSLPIDQSHILLTSFNTFLTVAIHNILFYRRLYPPETFLSARAYNLPVHQNRHPKVCTWVTDAVSSVAAQLSSGKVYLIAVVIHSPLDPFSLSFPPSPSPIPPGSVLERYTFDTSHFPTWTTPSMATHARILQKDFRSEVTREPLLNHPSLNLTNLNEQFRACLLKMAQAMERLSPIPEGCTFTLAVELKDDAAAPIGHHQDWIPSEPTDPPPEPQDRTGKGGCVTSVASRAETGVAAKTTPVRVVEAGPLWFECWVEESRAKVALMEFTAAQERV</sequence>
<name>A0ABR0F9G6_9PEZI</name>
<keyword evidence="3" id="KW-0472">Membrane</keyword>
<dbReference type="PROSITE" id="PS50815">
    <property type="entry name" value="HORMA"/>
    <property type="match status" value="1"/>
</dbReference>
<evidence type="ECO:0000313" key="6">
    <source>
        <dbReference type="Proteomes" id="UP001322138"/>
    </source>
</evidence>
<evidence type="ECO:0000256" key="2">
    <source>
        <dbReference type="SAM" id="MobiDB-lite"/>
    </source>
</evidence>
<keyword evidence="6" id="KW-1185">Reference proteome</keyword>
<dbReference type="Pfam" id="PF02301">
    <property type="entry name" value="HORMA"/>
    <property type="match status" value="1"/>
</dbReference>
<comment type="similarity">
    <text evidence="1">Belongs to the MAD2 family.</text>
</comment>
<dbReference type="PANTHER" id="PTHR11842:SF10">
    <property type="entry name" value="MITOTIC SPINDLE ASSEMBLY CHECKPOINT PROTEIN MAD2B"/>
    <property type="match status" value="1"/>
</dbReference>
<reference evidence="5 6" key="1">
    <citation type="journal article" date="2023" name="bioRxiv">
        <title>High-quality genome assemblies of four members of thePodospora anserinaspecies complex.</title>
        <authorList>
            <person name="Ament-Velasquez S.L."/>
            <person name="Vogan A.A."/>
            <person name="Wallerman O."/>
            <person name="Hartmann F."/>
            <person name="Gautier V."/>
            <person name="Silar P."/>
            <person name="Giraud T."/>
            <person name="Johannesson H."/>
        </authorList>
    </citation>
    <scope>NUCLEOTIDE SEQUENCE [LARGE SCALE GENOMIC DNA]</scope>
    <source>
        <strain evidence="5 6">CBS 112042</strain>
    </source>
</reference>
<dbReference type="RefSeq" id="XP_062729619.1">
    <property type="nucleotide sequence ID" value="XM_062880541.1"/>
</dbReference>
<organism evidence="5 6">
    <name type="scientific">Podospora bellae-mahoneyi</name>
    <dbReference type="NCBI Taxonomy" id="2093777"/>
    <lineage>
        <taxon>Eukaryota</taxon>
        <taxon>Fungi</taxon>
        <taxon>Dikarya</taxon>
        <taxon>Ascomycota</taxon>
        <taxon>Pezizomycotina</taxon>
        <taxon>Sordariomycetes</taxon>
        <taxon>Sordariomycetidae</taxon>
        <taxon>Sordariales</taxon>
        <taxon>Podosporaceae</taxon>
        <taxon>Podospora</taxon>
    </lineage>
</organism>
<dbReference type="InterPro" id="IPR045091">
    <property type="entry name" value="Mad2-like"/>
</dbReference>
<feature type="domain" description="HORMA" evidence="4">
    <location>
        <begin position="17"/>
        <end position="244"/>
    </location>
</feature>
<dbReference type="EMBL" id="JAFFGZ010000008">
    <property type="protein sequence ID" value="KAK4640643.1"/>
    <property type="molecule type" value="Genomic_DNA"/>
</dbReference>
<evidence type="ECO:0000256" key="3">
    <source>
        <dbReference type="SAM" id="Phobius"/>
    </source>
</evidence>
<proteinExistence type="inferred from homology"/>
<dbReference type="InterPro" id="IPR036570">
    <property type="entry name" value="HORMA_dom_sf"/>
</dbReference>
<evidence type="ECO:0000256" key="1">
    <source>
        <dbReference type="ARBA" id="ARBA00010348"/>
    </source>
</evidence>
<evidence type="ECO:0000259" key="4">
    <source>
        <dbReference type="PROSITE" id="PS50815"/>
    </source>
</evidence>
<feature type="transmembrane region" description="Helical" evidence="3">
    <location>
        <begin position="18"/>
        <end position="37"/>
    </location>
</feature>
<dbReference type="Proteomes" id="UP001322138">
    <property type="component" value="Unassembled WGS sequence"/>
</dbReference>